<organism evidence="1 2">
    <name type="scientific">Aphidius gifuensis</name>
    <name type="common">Parasitoid wasp</name>
    <dbReference type="NCBI Taxonomy" id="684658"/>
    <lineage>
        <taxon>Eukaryota</taxon>
        <taxon>Metazoa</taxon>
        <taxon>Ecdysozoa</taxon>
        <taxon>Arthropoda</taxon>
        <taxon>Hexapoda</taxon>
        <taxon>Insecta</taxon>
        <taxon>Pterygota</taxon>
        <taxon>Neoptera</taxon>
        <taxon>Endopterygota</taxon>
        <taxon>Hymenoptera</taxon>
        <taxon>Apocrita</taxon>
        <taxon>Ichneumonoidea</taxon>
        <taxon>Braconidae</taxon>
        <taxon>Aphidiinae</taxon>
        <taxon>Aphidius</taxon>
    </lineage>
</organism>
<sequence>MENKHSHLENDKDHLREHDMIQALKEAAKFPGNPQVIYDRIAPRHIKAAESISLQRASNIINQVRNAAWNIPKCASLEEISKMLKDHEPLKDYYQTYVEAEDRDDGTIMIFADNKTLERLNNAKNLYFDGNFKVVPKEPETMQLWNILMKEHGSNEVTLVGFAWCTNSNHGTYCAVLKYLKEKAPLLAKNLETIFTDFEQAAILAFNYMFPGVIIHGCWFHYSQAIGNKWDELSLVEKGKAIQNEDGKEIKKRRAPREILYVCRNLPLLPANRMNDGITYVHKLISEHIKEWPDLQIFFDYLVKQWGGKADILSCFGHRDRSNNHSENFNKTLLDRIGGKHPTLRDFLYNMHNIISVESTDINKRVKAHRDTNQVEKYKKNSRISEALHKLIADELTVEYFLYECMSEETQNYIDKEREIYDWKNAIARPKMIQPLKIIVPPEVEEPNYGAIKRKEKNKGVKCEGINIIDSTLKKSSSTGKISHNKLHSMRKQPYSTTKASTIKNNNTEIKLNSAPKAIQQNKYLSSQSLSSSDIMTNKENIIYLIKSPVQQEPKPVSSSYTRQIHMTKPSTASNSSIIQNNNADLKVNTTPKVIQQNKYLSSASLSSSNIMISKKNIVYIMKSPIQQASKPASASYIGQIQTTKPTTATSSSIIKKNYTEIKLNNTPKAIQQNKYLSPQSSSSSSSKIMTNKKNIVYIMKSPIQRAPELVSASYTRQMQMTKPSTASSSSI</sequence>
<reference evidence="1 2" key="1">
    <citation type="submission" date="2020-08" db="EMBL/GenBank/DDBJ databases">
        <title>Aphidius gifuensis genome sequencing and assembly.</title>
        <authorList>
            <person name="Du Z."/>
        </authorList>
    </citation>
    <scope>NUCLEOTIDE SEQUENCE [LARGE SCALE GENOMIC DNA]</scope>
    <source>
        <strain evidence="1">YNYX2018</strain>
        <tissue evidence="1">Adults</tissue>
    </source>
</reference>
<accession>A0A835CUX2</accession>
<proteinExistence type="predicted"/>
<dbReference type="AlphaFoldDB" id="A0A835CUX2"/>
<evidence type="ECO:0008006" key="3">
    <source>
        <dbReference type="Google" id="ProtNLM"/>
    </source>
</evidence>
<keyword evidence="2" id="KW-1185">Reference proteome</keyword>
<gene>
    <name evidence="1" type="ORF">HCN44_011044</name>
</gene>
<name>A0A835CUX2_APHGI</name>
<evidence type="ECO:0000313" key="2">
    <source>
        <dbReference type="Proteomes" id="UP000639338"/>
    </source>
</evidence>
<dbReference type="EMBL" id="JACMRX010000003">
    <property type="protein sequence ID" value="KAF7993800.1"/>
    <property type="molecule type" value="Genomic_DNA"/>
</dbReference>
<comment type="caution">
    <text evidence="1">The sequence shown here is derived from an EMBL/GenBank/DDBJ whole genome shotgun (WGS) entry which is preliminary data.</text>
</comment>
<dbReference type="OrthoDB" id="7551987at2759"/>
<evidence type="ECO:0000313" key="1">
    <source>
        <dbReference type="EMBL" id="KAF7993800.1"/>
    </source>
</evidence>
<protein>
    <recommendedName>
        <fullName evidence="3">MULE transposase domain-containing protein</fullName>
    </recommendedName>
</protein>
<dbReference type="Proteomes" id="UP000639338">
    <property type="component" value="Unassembled WGS sequence"/>
</dbReference>